<dbReference type="InterPro" id="IPR007110">
    <property type="entry name" value="Ig-like_dom"/>
</dbReference>
<dbReference type="AlphaFoldDB" id="A0A553NUD9"/>
<protein>
    <recommendedName>
        <fullName evidence="2">Ig-like domain-containing protein</fullName>
    </recommendedName>
</protein>
<dbReference type="PROSITE" id="PS50835">
    <property type="entry name" value="IG_LIKE"/>
    <property type="match status" value="1"/>
</dbReference>
<feature type="chain" id="PRO_5021819840" description="Ig-like domain-containing protein" evidence="1">
    <location>
        <begin position="29"/>
        <end position="99"/>
    </location>
</feature>
<dbReference type="InterPro" id="IPR036179">
    <property type="entry name" value="Ig-like_dom_sf"/>
</dbReference>
<keyword evidence="4" id="KW-1185">Reference proteome</keyword>
<feature type="domain" description="Ig-like" evidence="2">
    <location>
        <begin position="36"/>
        <end position="72"/>
    </location>
</feature>
<dbReference type="STRING" id="6832.A0A553NUD9"/>
<reference evidence="3 4" key="1">
    <citation type="journal article" date="2018" name="Nat. Ecol. Evol.">
        <title>Genomic signatures of mitonuclear coevolution across populations of Tigriopus californicus.</title>
        <authorList>
            <person name="Barreto F.S."/>
            <person name="Watson E.T."/>
            <person name="Lima T.G."/>
            <person name="Willett C.S."/>
            <person name="Edmands S."/>
            <person name="Li W."/>
            <person name="Burton R.S."/>
        </authorList>
    </citation>
    <scope>NUCLEOTIDE SEQUENCE [LARGE SCALE GENOMIC DNA]</scope>
    <source>
        <strain evidence="3 4">San Diego</strain>
    </source>
</reference>
<proteinExistence type="predicted"/>
<organism evidence="3 4">
    <name type="scientific">Tigriopus californicus</name>
    <name type="common">Marine copepod</name>
    <dbReference type="NCBI Taxonomy" id="6832"/>
    <lineage>
        <taxon>Eukaryota</taxon>
        <taxon>Metazoa</taxon>
        <taxon>Ecdysozoa</taxon>
        <taxon>Arthropoda</taxon>
        <taxon>Crustacea</taxon>
        <taxon>Multicrustacea</taxon>
        <taxon>Hexanauplia</taxon>
        <taxon>Copepoda</taxon>
        <taxon>Harpacticoida</taxon>
        <taxon>Harpacticidae</taxon>
        <taxon>Tigriopus</taxon>
    </lineage>
</organism>
<dbReference type="SUPFAM" id="SSF48726">
    <property type="entry name" value="Immunoglobulin"/>
    <property type="match status" value="1"/>
</dbReference>
<dbReference type="Gene3D" id="2.60.40.10">
    <property type="entry name" value="Immunoglobulins"/>
    <property type="match status" value="1"/>
</dbReference>
<comment type="caution">
    <text evidence="3">The sequence shown here is derived from an EMBL/GenBank/DDBJ whole genome shotgun (WGS) entry which is preliminary data.</text>
</comment>
<dbReference type="InterPro" id="IPR013783">
    <property type="entry name" value="Ig-like_fold"/>
</dbReference>
<dbReference type="Proteomes" id="UP000318571">
    <property type="component" value="Chromosome 1"/>
</dbReference>
<gene>
    <name evidence="3" type="ORF">TCAL_16501</name>
</gene>
<feature type="signal peptide" evidence="1">
    <location>
        <begin position="1"/>
        <end position="28"/>
    </location>
</feature>
<keyword evidence="1" id="KW-0732">Signal</keyword>
<dbReference type="EMBL" id="VCGU01000010">
    <property type="protein sequence ID" value="TRY69047.1"/>
    <property type="molecule type" value="Genomic_DNA"/>
</dbReference>
<sequence>MGPTWRALVCPGWGALLLLLLIPTRIWCYVDDSHLPFKFITQPMDIETQIGSRVILPCKIQNPSSGVQWTRDQFGLGPGRELSSWTRYQIIGNDPKRMI</sequence>
<evidence type="ECO:0000256" key="1">
    <source>
        <dbReference type="SAM" id="SignalP"/>
    </source>
</evidence>
<name>A0A553NUD9_TIGCA</name>
<accession>A0A553NUD9</accession>
<evidence type="ECO:0000313" key="3">
    <source>
        <dbReference type="EMBL" id="TRY69047.1"/>
    </source>
</evidence>
<evidence type="ECO:0000313" key="4">
    <source>
        <dbReference type="Proteomes" id="UP000318571"/>
    </source>
</evidence>
<evidence type="ECO:0000259" key="2">
    <source>
        <dbReference type="PROSITE" id="PS50835"/>
    </source>
</evidence>